<feature type="transmembrane region" description="Helical" evidence="1">
    <location>
        <begin position="137"/>
        <end position="168"/>
    </location>
</feature>
<feature type="transmembrane region" description="Helical" evidence="1">
    <location>
        <begin position="174"/>
        <end position="194"/>
    </location>
</feature>
<feature type="transmembrane region" description="Helical" evidence="1">
    <location>
        <begin position="206"/>
        <end position="225"/>
    </location>
</feature>
<feature type="transmembrane region" description="Helical" evidence="1">
    <location>
        <begin position="21"/>
        <end position="41"/>
    </location>
</feature>
<evidence type="ECO:0000313" key="3">
    <source>
        <dbReference type="Proteomes" id="UP000237662"/>
    </source>
</evidence>
<accession>A0A2S6I340</accession>
<feature type="transmembrane region" description="Helical" evidence="1">
    <location>
        <begin position="245"/>
        <end position="265"/>
    </location>
</feature>
<dbReference type="RefSeq" id="WP_104420064.1">
    <property type="nucleotide sequence ID" value="NZ_PTJC01000006.1"/>
</dbReference>
<gene>
    <name evidence="2" type="ORF">CLV84_2471</name>
</gene>
<proteinExistence type="predicted"/>
<sequence length="456" mass="51682">MLRKLGEGDRLEVLQRESWQLELLVTGFALAGMIGGAQTFFDWVSETLKVLSGKDLQAQLAGALLVGASFAYVITLTNFFFHVVLRCLWIGAIGSRSVMGRTIIPRRTLAPKFERFLRRRSGNFDAYIHRLDDTASLVFAFTFLLIIVALSFIAVTLFLVVLALGIAYVSDTTWAVVGLSVLIVAMLLFGIVYLIDFLTAGWLKRFRWFSHVYFPLYRLFGWITFARLYRPLYYNLLNRRGGRRLILLLIPYLGIAIYLLTLEITPNKYIAREYMTEDRNSAFTLNPEHYQDSNPDQPASGKIVIPSQIIRSSPLRVTLPLLQLYENAISRQCPDLPQHYESSVHSELFDQGEIGVYLAPDSLQSHHVVLTRTVMDCLTSGVELWLDEVPIDLGDVLLTQIEKSSYSELMKFVPIDSLAPGLHRLTLRQMQGSSRDTTGLQQVRSTVHVPFYYAPG</sequence>
<dbReference type="Proteomes" id="UP000237662">
    <property type="component" value="Unassembled WGS sequence"/>
</dbReference>
<dbReference type="EMBL" id="PTJC01000006">
    <property type="protein sequence ID" value="PPK85570.1"/>
    <property type="molecule type" value="Genomic_DNA"/>
</dbReference>
<protein>
    <submittedName>
        <fullName evidence="2">Uncharacterized protein</fullName>
    </submittedName>
</protein>
<keyword evidence="1" id="KW-1133">Transmembrane helix</keyword>
<feature type="transmembrane region" description="Helical" evidence="1">
    <location>
        <begin position="61"/>
        <end position="89"/>
    </location>
</feature>
<keyword evidence="1" id="KW-0472">Membrane</keyword>
<keyword evidence="3" id="KW-1185">Reference proteome</keyword>
<comment type="caution">
    <text evidence="2">The sequence shown here is derived from an EMBL/GenBank/DDBJ whole genome shotgun (WGS) entry which is preliminary data.</text>
</comment>
<name>A0A2S6I340_9BACT</name>
<reference evidence="2 3" key="1">
    <citation type="submission" date="2018-02" db="EMBL/GenBank/DDBJ databases">
        <title>Genomic Encyclopedia of Archaeal and Bacterial Type Strains, Phase II (KMG-II): from individual species to whole genera.</title>
        <authorList>
            <person name="Goeker M."/>
        </authorList>
    </citation>
    <scope>NUCLEOTIDE SEQUENCE [LARGE SCALE GENOMIC DNA]</scope>
    <source>
        <strain evidence="2 3">DSM 29526</strain>
    </source>
</reference>
<evidence type="ECO:0000313" key="2">
    <source>
        <dbReference type="EMBL" id="PPK85570.1"/>
    </source>
</evidence>
<dbReference type="AlphaFoldDB" id="A0A2S6I340"/>
<keyword evidence="1" id="KW-0812">Transmembrane</keyword>
<evidence type="ECO:0000256" key="1">
    <source>
        <dbReference type="SAM" id="Phobius"/>
    </source>
</evidence>
<dbReference type="OrthoDB" id="1491387at2"/>
<organism evidence="2 3">
    <name type="scientific">Neolewinella xylanilytica</name>
    <dbReference type="NCBI Taxonomy" id="1514080"/>
    <lineage>
        <taxon>Bacteria</taxon>
        <taxon>Pseudomonadati</taxon>
        <taxon>Bacteroidota</taxon>
        <taxon>Saprospiria</taxon>
        <taxon>Saprospirales</taxon>
        <taxon>Lewinellaceae</taxon>
        <taxon>Neolewinella</taxon>
    </lineage>
</organism>